<comment type="cofactor">
    <cofactor evidence="3">
        <name>Mg(2+)</name>
        <dbReference type="ChEBI" id="CHEBI:18420"/>
    </cofactor>
    <text evidence="3">Binds 2 magnesium ions per subunit.</text>
</comment>
<dbReference type="GO" id="GO:0046872">
    <property type="term" value="F:metal ion binding"/>
    <property type="evidence" value="ECO:0007669"/>
    <property type="project" value="UniProtKB-KW"/>
</dbReference>
<protein>
    <submittedName>
        <fullName evidence="5">ADP-ribosylglycohydrolase family protein</fullName>
    </submittedName>
</protein>
<dbReference type="PANTHER" id="PTHR16222:SF24">
    <property type="entry name" value="ADP-RIBOSYLHYDROLASE ARH3"/>
    <property type="match status" value="1"/>
</dbReference>
<keyword evidence="3" id="KW-0479">Metal-binding</keyword>
<sequence length="816" mass="86106">MRAGSAARSHRTNPHPSGRSATWDKATVDELRLDETERALLNAWRRTRRGTGDPVEQQLLATWRGWQEQPSRRPLWADDLRHLLLADPSAPVPATGLADRDGVPARAPARLLGMLLGGAAAESHALGGQLGQRSTAALFVLEGLVRAHTAARSTGEGDPVSGAVGGLRRWLHTRGVAWADCGADGQRPNGWLVAQQDLRSRSSDDPALLTAMARIGGGQPPGTRRQPINRTGSAAAVGLGPLAALWSADPGTVFALGGDLAAITHGHPDGHNPAGALAVAVLHLLRGHDLDTAVRHAITGWQAGRAPLERALRHGRLSPAGSRPARAEFDAARPGRSGLDALTVAVRAAASSPDDFAAAVRAAADHGGDTASAALVCGQLLGARHGAAGIPRSWLDRLPVRSTVERLATDAVTEFGPEPDESPDWERRYPLTETAEPTAAAAPDYRTGLGAVPRLASARERFLGAVLGCAVGEALGMPVSAENWDEIHARHGDDGLRSYVRAGHPSGRLGSDSQLLLFSLEGTIRANVARRTTGLQDPARHVQHAYQRWLHTQHLSWPRAAGEFHTGTPHPDGWLVQQRALFQTRNPGRTMMRTLIAFAKGQQPMGDPEHPVSDSRGSSAVVRSVPAALWSAEPGEVFRLGMRTAALTHGHRSAWYSAGALALLVSRTMHGDPLPAAVQAVLDELSGHAEHQEVSRRIDAAVRLAGTGPVDPPALERALGSGWTAVDALAIGLYAALAADGDFDTAVRLAVNHSGNSGTTGAVAGGLSGAWLGAPRIAEQWTAELELHEVIESLAQDAVLEFGPRPPDWADRYPAT</sequence>
<evidence type="ECO:0000256" key="3">
    <source>
        <dbReference type="PIRSR" id="PIRSR605502-1"/>
    </source>
</evidence>
<dbReference type="PANTHER" id="PTHR16222">
    <property type="entry name" value="ADP-RIBOSYLGLYCOHYDROLASE"/>
    <property type="match status" value="1"/>
</dbReference>
<accession>A0A929B988</accession>
<proteinExistence type="inferred from homology"/>
<evidence type="ECO:0000313" key="5">
    <source>
        <dbReference type="EMBL" id="MBE9374550.1"/>
    </source>
</evidence>
<dbReference type="InterPro" id="IPR036705">
    <property type="entry name" value="Ribosyl_crysJ1_sf"/>
</dbReference>
<evidence type="ECO:0000256" key="4">
    <source>
        <dbReference type="SAM" id="MobiDB-lite"/>
    </source>
</evidence>
<comment type="similarity">
    <text evidence="1">Belongs to the ADP-ribosylglycohydrolase family.</text>
</comment>
<name>A0A929B988_9PSEU</name>
<keyword evidence="6" id="KW-1185">Reference proteome</keyword>
<feature type="binding site" evidence="3">
    <location>
        <position position="369"/>
    </location>
    <ligand>
        <name>Mg(2+)</name>
        <dbReference type="ChEBI" id="CHEBI:18420"/>
        <label>1</label>
    </ligand>
</feature>
<dbReference type="Proteomes" id="UP000598360">
    <property type="component" value="Unassembled WGS sequence"/>
</dbReference>
<reference evidence="5" key="1">
    <citation type="submission" date="2020-10" db="EMBL/GenBank/DDBJ databases">
        <title>Diversity and distribution of actinomycetes associated with coral in the coast of Hainan.</title>
        <authorList>
            <person name="Li F."/>
        </authorList>
    </citation>
    <scope>NUCLEOTIDE SEQUENCE</scope>
    <source>
        <strain evidence="5">HNM0983</strain>
    </source>
</reference>
<dbReference type="AlphaFoldDB" id="A0A929B988"/>
<dbReference type="GO" id="GO:0016787">
    <property type="term" value="F:hydrolase activity"/>
    <property type="evidence" value="ECO:0007669"/>
    <property type="project" value="UniProtKB-KW"/>
</dbReference>
<dbReference type="Gene3D" id="1.10.4080.10">
    <property type="entry name" value="ADP-ribosylation/Crystallin J1"/>
    <property type="match status" value="2"/>
</dbReference>
<dbReference type="Pfam" id="PF03747">
    <property type="entry name" value="ADP_ribosyl_GH"/>
    <property type="match status" value="2"/>
</dbReference>
<dbReference type="InterPro" id="IPR005502">
    <property type="entry name" value="Ribosyl_crysJ1"/>
</dbReference>
<gene>
    <name evidence="5" type="ORF">IQ251_08825</name>
</gene>
<evidence type="ECO:0000256" key="1">
    <source>
        <dbReference type="ARBA" id="ARBA00010702"/>
    </source>
</evidence>
<organism evidence="5 6">
    <name type="scientific">Saccharopolyspora montiporae</name>
    <dbReference type="NCBI Taxonomy" id="2781240"/>
    <lineage>
        <taxon>Bacteria</taxon>
        <taxon>Bacillati</taxon>
        <taxon>Actinomycetota</taxon>
        <taxon>Actinomycetes</taxon>
        <taxon>Pseudonocardiales</taxon>
        <taxon>Pseudonocardiaceae</taxon>
        <taxon>Saccharopolyspora</taxon>
    </lineage>
</organism>
<keyword evidence="2" id="KW-0378">Hydrolase</keyword>
<evidence type="ECO:0000313" key="6">
    <source>
        <dbReference type="Proteomes" id="UP000598360"/>
    </source>
</evidence>
<evidence type="ECO:0000256" key="2">
    <source>
        <dbReference type="ARBA" id="ARBA00022801"/>
    </source>
</evidence>
<keyword evidence="3" id="KW-0460">Magnesium</keyword>
<feature type="region of interest" description="Disordered" evidence="4">
    <location>
        <begin position="1"/>
        <end position="25"/>
    </location>
</feature>
<dbReference type="EMBL" id="JADEYC010000014">
    <property type="protein sequence ID" value="MBE9374550.1"/>
    <property type="molecule type" value="Genomic_DNA"/>
</dbReference>
<dbReference type="InterPro" id="IPR050792">
    <property type="entry name" value="ADP-ribosylglycohydrolase"/>
</dbReference>
<feature type="binding site" evidence="3">
    <location>
        <position position="372"/>
    </location>
    <ligand>
        <name>Mg(2+)</name>
        <dbReference type="ChEBI" id="CHEBI:18420"/>
        <label>1</label>
    </ligand>
</feature>
<dbReference type="SUPFAM" id="SSF101478">
    <property type="entry name" value="ADP-ribosylglycohydrolase"/>
    <property type="match status" value="2"/>
</dbReference>
<comment type="caution">
    <text evidence="5">The sequence shown here is derived from an EMBL/GenBank/DDBJ whole genome shotgun (WGS) entry which is preliminary data.</text>
</comment>